<dbReference type="SUPFAM" id="SSF51735">
    <property type="entry name" value="NAD(P)-binding Rossmann-fold domains"/>
    <property type="match status" value="1"/>
</dbReference>
<comment type="caution">
    <text evidence="7">The sequence shown here is derived from an EMBL/GenBank/DDBJ whole genome shotgun (WGS) entry which is preliminary data.</text>
</comment>
<dbReference type="SUPFAM" id="SSF50129">
    <property type="entry name" value="GroES-like"/>
    <property type="match status" value="1"/>
</dbReference>
<sequence>MRVAVYYNNNDIRIEERPIPEINDNELLVKVIASGICGSDVMEWYRIKSAPRVLGHEIAGEIVKAGKNIKNFNVEDRVFVSHHVPCNECRYCKKGYHTVCETLKKTNFDPGGFAQYLRVPEINVKFGTFLLPDEVSYEQGTFIEPLGCVIRGQRFAGVKKDDTVLVIGSGIAGILHIKLLKAKGIEKIFATDINEYRLDFARKCGAEAISASDDVPKIVKELNNGRLADLVIVNTTALSAFEQAFASVDRAGTLLLFAPTAPEVRIPLPLFDLYFKGVKIVFSYAAVKEDILEAIEILKDKKIDVLDMITHRFSLGEIQKGFELVEKADKSLKIIIEPQKV</sequence>
<evidence type="ECO:0000256" key="1">
    <source>
        <dbReference type="ARBA" id="ARBA00022723"/>
    </source>
</evidence>
<dbReference type="InterPro" id="IPR050129">
    <property type="entry name" value="Zn_alcohol_dh"/>
</dbReference>
<keyword evidence="1 4" id="KW-0479">Metal-binding</keyword>
<dbReference type="InterPro" id="IPR002328">
    <property type="entry name" value="ADH_Zn_CS"/>
</dbReference>
<dbReference type="AlphaFoldDB" id="A0A7C4XKE6"/>
<feature type="domain" description="Alcohol dehydrogenase-like N-terminal" evidence="6">
    <location>
        <begin position="24"/>
        <end position="122"/>
    </location>
</feature>
<evidence type="ECO:0000256" key="4">
    <source>
        <dbReference type="RuleBase" id="RU361277"/>
    </source>
</evidence>
<evidence type="ECO:0000256" key="2">
    <source>
        <dbReference type="ARBA" id="ARBA00022833"/>
    </source>
</evidence>
<dbReference type="InterPro" id="IPR013154">
    <property type="entry name" value="ADH-like_N"/>
</dbReference>
<dbReference type="InterPro" id="IPR036291">
    <property type="entry name" value="NAD(P)-bd_dom_sf"/>
</dbReference>
<organism evidence="7">
    <name type="scientific">candidate division WOR-3 bacterium</name>
    <dbReference type="NCBI Taxonomy" id="2052148"/>
    <lineage>
        <taxon>Bacteria</taxon>
        <taxon>Bacteria division WOR-3</taxon>
    </lineage>
</organism>
<dbReference type="GO" id="GO:0016491">
    <property type="term" value="F:oxidoreductase activity"/>
    <property type="evidence" value="ECO:0007669"/>
    <property type="project" value="UniProtKB-KW"/>
</dbReference>
<evidence type="ECO:0000256" key="3">
    <source>
        <dbReference type="ARBA" id="ARBA00023002"/>
    </source>
</evidence>
<dbReference type="Pfam" id="PF00107">
    <property type="entry name" value="ADH_zinc_N"/>
    <property type="match status" value="1"/>
</dbReference>
<dbReference type="PANTHER" id="PTHR43401:SF2">
    <property type="entry name" value="L-THREONINE 3-DEHYDROGENASE"/>
    <property type="match status" value="1"/>
</dbReference>
<keyword evidence="2 4" id="KW-0862">Zinc</keyword>
<dbReference type="GO" id="GO:0008270">
    <property type="term" value="F:zinc ion binding"/>
    <property type="evidence" value="ECO:0007669"/>
    <property type="project" value="InterPro"/>
</dbReference>
<evidence type="ECO:0000259" key="6">
    <source>
        <dbReference type="Pfam" id="PF08240"/>
    </source>
</evidence>
<evidence type="ECO:0000259" key="5">
    <source>
        <dbReference type="Pfam" id="PF00107"/>
    </source>
</evidence>
<proteinExistence type="inferred from homology"/>
<accession>A0A7C4XKE6</accession>
<gene>
    <name evidence="7" type="ORF">ENV60_03460</name>
</gene>
<comment type="cofactor">
    <cofactor evidence="4">
        <name>Zn(2+)</name>
        <dbReference type="ChEBI" id="CHEBI:29105"/>
    </cofactor>
</comment>
<comment type="similarity">
    <text evidence="4">Belongs to the zinc-containing alcohol dehydrogenase family.</text>
</comment>
<protein>
    <submittedName>
        <fullName evidence="7">Alcohol dehydrogenase</fullName>
    </submittedName>
</protein>
<dbReference type="EMBL" id="DTGZ01000066">
    <property type="protein sequence ID" value="HGV97338.1"/>
    <property type="molecule type" value="Genomic_DNA"/>
</dbReference>
<name>A0A7C4XKE6_UNCW3</name>
<feature type="domain" description="Alcohol dehydrogenase-like C-terminal" evidence="5">
    <location>
        <begin position="173"/>
        <end position="298"/>
    </location>
</feature>
<dbReference type="PROSITE" id="PS00059">
    <property type="entry name" value="ADH_ZINC"/>
    <property type="match status" value="1"/>
</dbReference>
<dbReference type="CDD" id="cd08235">
    <property type="entry name" value="iditol_2_DH_like"/>
    <property type="match status" value="1"/>
</dbReference>
<dbReference type="Gene3D" id="3.90.180.10">
    <property type="entry name" value="Medium-chain alcohol dehydrogenases, catalytic domain"/>
    <property type="match status" value="1"/>
</dbReference>
<reference evidence="7" key="1">
    <citation type="journal article" date="2020" name="mSystems">
        <title>Genome- and Community-Level Interaction Insights into Carbon Utilization and Element Cycling Functions of Hydrothermarchaeota in Hydrothermal Sediment.</title>
        <authorList>
            <person name="Zhou Z."/>
            <person name="Liu Y."/>
            <person name="Xu W."/>
            <person name="Pan J."/>
            <person name="Luo Z.H."/>
            <person name="Li M."/>
        </authorList>
    </citation>
    <scope>NUCLEOTIDE SEQUENCE [LARGE SCALE GENOMIC DNA]</scope>
    <source>
        <strain evidence="7">SpSt-774</strain>
    </source>
</reference>
<dbReference type="InterPro" id="IPR011032">
    <property type="entry name" value="GroES-like_sf"/>
</dbReference>
<dbReference type="PANTHER" id="PTHR43401">
    <property type="entry name" value="L-THREONINE 3-DEHYDROGENASE"/>
    <property type="match status" value="1"/>
</dbReference>
<dbReference type="InterPro" id="IPR013149">
    <property type="entry name" value="ADH-like_C"/>
</dbReference>
<keyword evidence="3" id="KW-0560">Oxidoreductase</keyword>
<dbReference type="Gene3D" id="3.40.50.720">
    <property type="entry name" value="NAD(P)-binding Rossmann-like Domain"/>
    <property type="match status" value="1"/>
</dbReference>
<evidence type="ECO:0000313" key="7">
    <source>
        <dbReference type="EMBL" id="HGV97338.1"/>
    </source>
</evidence>
<dbReference type="Pfam" id="PF08240">
    <property type="entry name" value="ADH_N"/>
    <property type="match status" value="1"/>
</dbReference>